<evidence type="ECO:0000256" key="3">
    <source>
        <dbReference type="ARBA" id="ARBA00022692"/>
    </source>
</evidence>
<protein>
    <submittedName>
        <fullName evidence="13">G-protein coupled receptors family 1 profile domain-containing protein</fullName>
    </submittedName>
</protein>
<evidence type="ECO:0000313" key="12">
    <source>
        <dbReference type="Proteomes" id="UP000887565"/>
    </source>
</evidence>
<evidence type="ECO:0000256" key="6">
    <source>
        <dbReference type="ARBA" id="ARBA00023136"/>
    </source>
</evidence>
<keyword evidence="8 9" id="KW-0807">Transducer</keyword>
<dbReference type="WBParaSite" id="nRc.2.0.1.t19649-RA">
    <property type="protein sequence ID" value="nRc.2.0.1.t19649-RA"/>
    <property type="gene ID" value="nRc.2.0.1.g19649"/>
</dbReference>
<dbReference type="Proteomes" id="UP000887565">
    <property type="component" value="Unplaced"/>
</dbReference>
<evidence type="ECO:0000256" key="10">
    <source>
        <dbReference type="SAM" id="Phobius"/>
    </source>
</evidence>
<keyword evidence="2" id="KW-1003">Cell membrane</keyword>
<name>A0A915J0M4_ROMCU</name>
<feature type="transmembrane region" description="Helical" evidence="10">
    <location>
        <begin position="188"/>
        <end position="211"/>
    </location>
</feature>
<keyword evidence="6 10" id="KW-0472">Membrane</keyword>
<evidence type="ECO:0000256" key="8">
    <source>
        <dbReference type="ARBA" id="ARBA00023224"/>
    </source>
</evidence>
<sequence>MDCGDWFVFMLLEFLAVFGFAGNLILLIIIFRSHLIGHPSFLLVISLISADIFHCLTTSLYFYPPILCPKNFDTDTIVGEANFTMKFFNFIDWTAWSVTLTHMSAICLDRFAALTFLQYSHLVTVRKSLIFTLTVWSLSLLINFWLISSEKCCLMIPLPDMKSFGFKTQMDEKNSTISAEKSNVFRNLYAPLEIGALIILVVFSPMTLMQLRKRVNRKRSRTGKVEQFRNRLLEQSVTSQDSIINNSADPPSFSAKDIKIFVQIVGVSLIFFAYIFVYYSFFYIQKVKINRSLAILNSFLFSICNAVNPIIYFVFNEQIRRQLNILVKICLLGKPRSIRLFKRSSEIDPLLDFVNKKQKKKLSINDRSTSPPPLFYDMVTFAARNNSQDQENDDEEIITTCVMTDV</sequence>
<dbReference type="AlphaFoldDB" id="A0A915J0M4"/>
<keyword evidence="3 9" id="KW-0812">Transmembrane</keyword>
<keyword evidence="7 9" id="KW-0675">Receptor</keyword>
<evidence type="ECO:0000313" key="13">
    <source>
        <dbReference type="WBParaSite" id="nRc.2.0.1.t19649-RA"/>
    </source>
</evidence>
<evidence type="ECO:0000256" key="2">
    <source>
        <dbReference type="ARBA" id="ARBA00022475"/>
    </source>
</evidence>
<comment type="subcellular location">
    <subcellularLocation>
        <location evidence="1">Cell membrane</location>
        <topology evidence="1">Multi-pass membrane protein</topology>
    </subcellularLocation>
</comment>
<evidence type="ECO:0000256" key="5">
    <source>
        <dbReference type="ARBA" id="ARBA00023040"/>
    </source>
</evidence>
<accession>A0A915J0M4</accession>
<evidence type="ECO:0000256" key="1">
    <source>
        <dbReference type="ARBA" id="ARBA00004651"/>
    </source>
</evidence>
<dbReference type="SUPFAM" id="SSF81321">
    <property type="entry name" value="Family A G protein-coupled receptor-like"/>
    <property type="match status" value="1"/>
</dbReference>
<dbReference type="GO" id="GO:0005886">
    <property type="term" value="C:plasma membrane"/>
    <property type="evidence" value="ECO:0007669"/>
    <property type="project" value="UniProtKB-SubCell"/>
</dbReference>
<dbReference type="PROSITE" id="PS00237">
    <property type="entry name" value="G_PROTEIN_RECEP_F1_1"/>
    <property type="match status" value="1"/>
</dbReference>
<evidence type="ECO:0000256" key="9">
    <source>
        <dbReference type="RuleBase" id="RU000688"/>
    </source>
</evidence>
<comment type="similarity">
    <text evidence="9">Belongs to the G-protein coupled receptor 1 family.</text>
</comment>
<organism evidence="12 13">
    <name type="scientific">Romanomermis culicivorax</name>
    <name type="common">Nematode worm</name>
    <dbReference type="NCBI Taxonomy" id="13658"/>
    <lineage>
        <taxon>Eukaryota</taxon>
        <taxon>Metazoa</taxon>
        <taxon>Ecdysozoa</taxon>
        <taxon>Nematoda</taxon>
        <taxon>Enoplea</taxon>
        <taxon>Dorylaimia</taxon>
        <taxon>Mermithida</taxon>
        <taxon>Mermithoidea</taxon>
        <taxon>Mermithidae</taxon>
        <taxon>Romanomermis</taxon>
    </lineage>
</organism>
<reference evidence="13" key="1">
    <citation type="submission" date="2022-11" db="UniProtKB">
        <authorList>
            <consortium name="WormBaseParasite"/>
        </authorList>
    </citation>
    <scope>IDENTIFICATION</scope>
</reference>
<dbReference type="PANTHER" id="PTHR24249">
    <property type="entry name" value="HISTAMINE RECEPTOR-RELATED G-PROTEIN COUPLED RECEPTOR"/>
    <property type="match status" value="1"/>
</dbReference>
<dbReference type="PANTHER" id="PTHR24249:SF424">
    <property type="entry name" value="G-PROTEIN COUPLED RECEPTORS FAMILY 1 PROFILE DOMAIN-CONTAINING PROTEIN"/>
    <property type="match status" value="1"/>
</dbReference>
<evidence type="ECO:0000259" key="11">
    <source>
        <dbReference type="PROSITE" id="PS50262"/>
    </source>
</evidence>
<dbReference type="CDD" id="cd00637">
    <property type="entry name" value="7tm_classA_rhodopsin-like"/>
    <property type="match status" value="1"/>
</dbReference>
<evidence type="ECO:0000256" key="7">
    <source>
        <dbReference type="ARBA" id="ARBA00023170"/>
    </source>
</evidence>
<keyword evidence="4 10" id="KW-1133">Transmembrane helix</keyword>
<dbReference type="InterPro" id="IPR000276">
    <property type="entry name" value="GPCR_Rhodpsn"/>
</dbReference>
<feature type="transmembrane region" description="Helical" evidence="10">
    <location>
        <begin position="6"/>
        <end position="29"/>
    </location>
</feature>
<feature type="transmembrane region" description="Helical" evidence="10">
    <location>
        <begin position="293"/>
        <end position="315"/>
    </location>
</feature>
<dbReference type="Gene3D" id="1.20.1070.10">
    <property type="entry name" value="Rhodopsin 7-helix transmembrane proteins"/>
    <property type="match status" value="1"/>
</dbReference>
<proteinExistence type="inferred from homology"/>
<dbReference type="InterPro" id="IPR050569">
    <property type="entry name" value="TAAR"/>
</dbReference>
<feature type="transmembrane region" description="Helical" evidence="10">
    <location>
        <begin position="260"/>
        <end position="281"/>
    </location>
</feature>
<keyword evidence="5 9" id="KW-0297">G-protein coupled receptor</keyword>
<feature type="domain" description="G-protein coupled receptors family 1 profile" evidence="11">
    <location>
        <begin position="22"/>
        <end position="312"/>
    </location>
</feature>
<feature type="transmembrane region" description="Helical" evidence="10">
    <location>
        <begin position="41"/>
        <end position="63"/>
    </location>
</feature>
<dbReference type="GO" id="GO:0004930">
    <property type="term" value="F:G protein-coupled receptor activity"/>
    <property type="evidence" value="ECO:0007669"/>
    <property type="project" value="UniProtKB-KW"/>
</dbReference>
<dbReference type="Pfam" id="PF00001">
    <property type="entry name" value="7tm_1"/>
    <property type="match status" value="1"/>
</dbReference>
<keyword evidence="12" id="KW-1185">Reference proteome</keyword>
<dbReference type="PRINTS" id="PR00237">
    <property type="entry name" value="GPCRRHODOPSN"/>
</dbReference>
<evidence type="ECO:0000256" key="4">
    <source>
        <dbReference type="ARBA" id="ARBA00022989"/>
    </source>
</evidence>
<feature type="transmembrane region" description="Helical" evidence="10">
    <location>
        <begin position="129"/>
        <end position="147"/>
    </location>
</feature>
<dbReference type="InterPro" id="IPR017452">
    <property type="entry name" value="GPCR_Rhodpsn_7TM"/>
</dbReference>
<dbReference type="PROSITE" id="PS50262">
    <property type="entry name" value="G_PROTEIN_RECEP_F1_2"/>
    <property type="match status" value="1"/>
</dbReference>